<dbReference type="Pfam" id="PF06728">
    <property type="entry name" value="PIG-U"/>
    <property type="match status" value="1"/>
</dbReference>
<evidence type="ECO:0000256" key="3">
    <source>
        <dbReference type="ARBA" id="ARBA00010026"/>
    </source>
</evidence>
<protein>
    <submittedName>
        <fullName evidence="11">PIG-U-domain-containing protein</fullName>
    </submittedName>
</protein>
<feature type="transmembrane region" description="Helical" evidence="9">
    <location>
        <begin position="290"/>
        <end position="306"/>
    </location>
</feature>
<feature type="transmembrane region" description="Helical" evidence="9">
    <location>
        <begin position="338"/>
        <end position="356"/>
    </location>
</feature>
<dbReference type="STRING" id="1314781.A0A165N4P5"/>
<comment type="pathway">
    <text evidence="2">Glycolipid biosynthesis; glycosylphosphatidylinositol-anchor biosynthesis.</text>
</comment>
<evidence type="ECO:0000256" key="8">
    <source>
        <dbReference type="ARBA" id="ARBA00023136"/>
    </source>
</evidence>
<dbReference type="UniPathway" id="UPA00196"/>
<dbReference type="GO" id="GO:0016255">
    <property type="term" value="P:attachment of GPI anchor to protein"/>
    <property type="evidence" value="ECO:0007669"/>
    <property type="project" value="InterPro"/>
</dbReference>
<dbReference type="FunCoup" id="A0A165N4P5">
    <property type="interactions" value="564"/>
</dbReference>
<keyword evidence="5 9" id="KW-0812">Transmembrane</keyword>
<keyword evidence="4" id="KW-0337">GPI-anchor biosynthesis</keyword>
<comment type="subcellular location">
    <subcellularLocation>
        <location evidence="1">Endoplasmic reticulum membrane</location>
        <topology evidence="1">Multi-pass membrane protein</topology>
    </subcellularLocation>
</comment>
<reference evidence="11 12" key="1">
    <citation type="journal article" date="2016" name="Mol. Biol. Evol.">
        <title>Comparative Genomics of Early-Diverging Mushroom-Forming Fungi Provides Insights into the Origins of Lignocellulose Decay Capabilities.</title>
        <authorList>
            <person name="Nagy L.G."/>
            <person name="Riley R."/>
            <person name="Tritt A."/>
            <person name="Adam C."/>
            <person name="Daum C."/>
            <person name="Floudas D."/>
            <person name="Sun H."/>
            <person name="Yadav J.S."/>
            <person name="Pangilinan J."/>
            <person name="Larsson K.H."/>
            <person name="Matsuura K."/>
            <person name="Barry K."/>
            <person name="Labutti K."/>
            <person name="Kuo R."/>
            <person name="Ohm R.A."/>
            <person name="Bhattacharya S.S."/>
            <person name="Shirouzu T."/>
            <person name="Yoshinaga Y."/>
            <person name="Martin F.M."/>
            <person name="Grigoriev I.V."/>
            <person name="Hibbett D.S."/>
        </authorList>
    </citation>
    <scope>NUCLEOTIDE SEQUENCE [LARGE SCALE GENOMIC DNA]</scope>
    <source>
        <strain evidence="11 12">HHB12029</strain>
    </source>
</reference>
<accession>A0A165N4P5</accession>
<dbReference type="AlphaFoldDB" id="A0A165N4P5"/>
<keyword evidence="10" id="KW-0732">Signal</keyword>
<evidence type="ECO:0000313" key="11">
    <source>
        <dbReference type="EMBL" id="KZW00205.1"/>
    </source>
</evidence>
<dbReference type="PANTHER" id="PTHR13121:SF0">
    <property type="entry name" value="PHOSPHATIDYLINOSITOL GLYCAN ANCHOR BIOSYNTHESIS CLASS U PROTEIN"/>
    <property type="match status" value="1"/>
</dbReference>
<feature type="chain" id="PRO_5007862836" evidence="10">
    <location>
        <begin position="21"/>
        <end position="403"/>
    </location>
</feature>
<evidence type="ECO:0000256" key="4">
    <source>
        <dbReference type="ARBA" id="ARBA00022502"/>
    </source>
</evidence>
<evidence type="ECO:0000256" key="7">
    <source>
        <dbReference type="ARBA" id="ARBA00022989"/>
    </source>
</evidence>
<keyword evidence="12" id="KW-1185">Reference proteome</keyword>
<feature type="signal peptide" evidence="10">
    <location>
        <begin position="1"/>
        <end position="20"/>
    </location>
</feature>
<organism evidence="11 12">
    <name type="scientific">Exidia glandulosa HHB12029</name>
    <dbReference type="NCBI Taxonomy" id="1314781"/>
    <lineage>
        <taxon>Eukaryota</taxon>
        <taxon>Fungi</taxon>
        <taxon>Dikarya</taxon>
        <taxon>Basidiomycota</taxon>
        <taxon>Agaricomycotina</taxon>
        <taxon>Agaricomycetes</taxon>
        <taxon>Auriculariales</taxon>
        <taxon>Exidiaceae</taxon>
        <taxon>Exidia</taxon>
    </lineage>
</organism>
<dbReference type="OrthoDB" id="549017at2759"/>
<name>A0A165N4P5_EXIGL</name>
<dbReference type="Proteomes" id="UP000077266">
    <property type="component" value="Unassembled WGS sequence"/>
</dbReference>
<keyword evidence="7 9" id="KW-1133">Transmembrane helix</keyword>
<evidence type="ECO:0000256" key="9">
    <source>
        <dbReference type="SAM" id="Phobius"/>
    </source>
</evidence>
<dbReference type="EMBL" id="KV425902">
    <property type="protein sequence ID" value="KZW00205.1"/>
    <property type="molecule type" value="Genomic_DNA"/>
</dbReference>
<gene>
    <name evidence="11" type="ORF">EXIGLDRAFT_830861</name>
</gene>
<feature type="transmembrane region" description="Helical" evidence="9">
    <location>
        <begin position="210"/>
        <end position="231"/>
    </location>
</feature>
<proteinExistence type="inferred from homology"/>
<keyword evidence="8 9" id="KW-0472">Membrane</keyword>
<feature type="transmembrane region" description="Helical" evidence="9">
    <location>
        <begin position="83"/>
        <end position="103"/>
    </location>
</feature>
<dbReference type="GO" id="GO:0042765">
    <property type="term" value="C:GPI-anchor transamidase complex"/>
    <property type="evidence" value="ECO:0007669"/>
    <property type="project" value="InterPro"/>
</dbReference>
<evidence type="ECO:0000256" key="2">
    <source>
        <dbReference type="ARBA" id="ARBA00004687"/>
    </source>
</evidence>
<dbReference type="GO" id="GO:0006506">
    <property type="term" value="P:GPI anchor biosynthetic process"/>
    <property type="evidence" value="ECO:0007669"/>
    <property type="project" value="UniProtKB-UniPathway"/>
</dbReference>
<comment type="similarity">
    <text evidence="3">Belongs to the PIGU family.</text>
</comment>
<evidence type="ECO:0000256" key="1">
    <source>
        <dbReference type="ARBA" id="ARBA00004477"/>
    </source>
</evidence>
<evidence type="ECO:0000313" key="12">
    <source>
        <dbReference type="Proteomes" id="UP000077266"/>
    </source>
</evidence>
<evidence type="ECO:0000256" key="10">
    <source>
        <dbReference type="SAM" id="SignalP"/>
    </source>
</evidence>
<dbReference type="InterPro" id="IPR009600">
    <property type="entry name" value="PIG-U"/>
</dbReference>
<feature type="transmembrane region" description="Helical" evidence="9">
    <location>
        <begin position="157"/>
        <end position="183"/>
    </location>
</feature>
<feature type="transmembrane region" description="Helical" evidence="9">
    <location>
        <begin position="265"/>
        <end position="283"/>
    </location>
</feature>
<feature type="transmembrane region" description="Helical" evidence="9">
    <location>
        <begin position="362"/>
        <end position="384"/>
    </location>
</feature>
<dbReference type="PANTHER" id="PTHR13121">
    <property type="entry name" value="GPI TRANSAMIDASE COMPONENT PIG-U"/>
    <property type="match status" value="1"/>
</dbReference>
<dbReference type="InParanoid" id="A0A165N4P5"/>
<keyword evidence="6" id="KW-0256">Endoplasmic reticulum</keyword>
<evidence type="ECO:0000256" key="5">
    <source>
        <dbReference type="ARBA" id="ARBA00022692"/>
    </source>
</evidence>
<sequence length="403" mass="44624">MESWITPSSLAILRVLVALAPLPDLSQFVHQLATPLTAFPRLKEGVFLYKNAINPYSGGPFRHSPIQLLLFSTILPTGPLAPLLWAAADILGAWCLVQIFRIRGGSIDASRERQIALFYLFNPYTFLSTTALSTSTFDNALYMLAVLFACKRRPAASMLALAVLTTSSLTSLLLLPPLALLLISSPKSGLLYPQPFTAKLQSTVPVVARYFAYLVALAAVSTLVVGDWSWVARTWGATLTLPDVTPNPGLWWYFFTEMFDHFRPFFLMVFSVHLIAYVAPICLKFQHDPLFATVVLQGLFATFKAYPSLADPGLFVNTIAIFPEVFPYLRHPVVTTMLHLYSSLLLVLFHNLWLVQGTGNANFYYASTMVFGLANGFAVTDLIWAGLRAAFGRIPDGWEVTQT</sequence>
<feature type="transmembrane region" description="Helical" evidence="9">
    <location>
        <begin position="115"/>
        <end position="137"/>
    </location>
</feature>
<evidence type="ECO:0000256" key="6">
    <source>
        <dbReference type="ARBA" id="ARBA00022824"/>
    </source>
</evidence>